<organism evidence="5 6">
    <name type="scientific">Anaerobacillus alkaliphilus</name>
    <dbReference type="NCBI Taxonomy" id="1548597"/>
    <lineage>
        <taxon>Bacteria</taxon>
        <taxon>Bacillati</taxon>
        <taxon>Bacillota</taxon>
        <taxon>Bacilli</taxon>
        <taxon>Bacillales</taxon>
        <taxon>Bacillaceae</taxon>
        <taxon>Anaerobacillus</taxon>
    </lineage>
</organism>
<dbReference type="Gene3D" id="3.90.550.10">
    <property type="entry name" value="Spore Coat Polysaccharide Biosynthesis Protein SpsA, Chain A"/>
    <property type="match status" value="1"/>
</dbReference>
<dbReference type="Pfam" id="PF00483">
    <property type="entry name" value="NTP_transferase"/>
    <property type="match status" value="1"/>
</dbReference>
<comment type="caution">
    <text evidence="5">The sequence shown here is derived from an EMBL/GenBank/DDBJ whole genome shotgun (WGS) entry which is preliminary data.</text>
</comment>
<dbReference type="Pfam" id="PF25087">
    <property type="entry name" value="GMPPB_C"/>
    <property type="match status" value="1"/>
</dbReference>
<dbReference type="SUPFAM" id="SSF53448">
    <property type="entry name" value="Nucleotide-diphospho-sugar transferases"/>
    <property type="match status" value="1"/>
</dbReference>
<dbReference type="SUPFAM" id="SSF51161">
    <property type="entry name" value="Trimeric LpxA-like enzymes"/>
    <property type="match status" value="1"/>
</dbReference>
<accession>A0A4V1LG80</accession>
<keyword evidence="2" id="KW-0808">Transferase</keyword>
<sequence length="394" mass="43688">MKGVIMAGGKGTRLRPLTCNIPKPMVPLCHKPVMEYGIELLKEYGITEIAVTLQYLPDIIKSYFGDGSQFGVNLHYFEETSPLGTAGSIKNAESFLDEPFVVISGDALTDFDLKKGIVFHQKKSALATIFMKQVSNPLDFGVIKTNEKNEIIRFLEKPNWNEVFSDTINTGIYVLDPEVFQYLEPGVRTDFSRDLFPLLLKEKKALYGYRAEGYWADVGSLATYRETQFDMLNKKVKVALTGKEVKSGVWIGENVIIEEGVTLNGPLSIGDGAVLRTGVIVDDNCVVGRNTVLSTNSSLKQSILWNDVYVGDKSELRGTTICRGTTLKHTVSLYEASAVGDHCTIGANVIVKPEVKVWPNKGIEEAVVVHTSKYVNRIRNIQRSQLIKTVGEIK</sequence>
<feature type="domain" description="Mannose-1-phosphate guanyltransferase C-terminal" evidence="4">
    <location>
        <begin position="264"/>
        <end position="368"/>
    </location>
</feature>
<feature type="domain" description="Nucleotidyl transferase" evidence="3">
    <location>
        <begin position="2"/>
        <end position="230"/>
    </location>
</feature>
<dbReference type="GO" id="GO:0016740">
    <property type="term" value="F:transferase activity"/>
    <property type="evidence" value="ECO:0007669"/>
    <property type="project" value="UniProtKB-KW"/>
</dbReference>
<dbReference type="OrthoDB" id="9801899at2"/>
<dbReference type="EMBL" id="QOUX01000045">
    <property type="protein sequence ID" value="RXI99448.1"/>
    <property type="molecule type" value="Genomic_DNA"/>
</dbReference>
<dbReference type="PANTHER" id="PTHR22572">
    <property type="entry name" value="SUGAR-1-PHOSPHATE GUANYL TRANSFERASE"/>
    <property type="match status" value="1"/>
</dbReference>
<reference evidence="5 6" key="1">
    <citation type="journal article" date="2019" name="Int. J. Syst. Evol. Microbiol.">
        <title>Anaerobacillus alkaliphilus sp. nov., a novel alkaliphilic and moderately halophilic bacterium.</title>
        <authorList>
            <person name="Borsodi A.K."/>
            <person name="Aszalos J.M."/>
            <person name="Bihari P."/>
            <person name="Nagy I."/>
            <person name="Schumann P."/>
            <person name="Sproer C."/>
            <person name="Kovacs A.L."/>
            <person name="Boka K."/>
            <person name="Dobosy P."/>
            <person name="Ovari M."/>
            <person name="Szili-Kovacs T."/>
            <person name="Toth E."/>
        </authorList>
    </citation>
    <scope>NUCLEOTIDE SEQUENCE [LARGE SCALE GENOMIC DNA]</scope>
    <source>
        <strain evidence="5 6">B16-10</strain>
    </source>
</reference>
<evidence type="ECO:0000256" key="2">
    <source>
        <dbReference type="ARBA" id="ARBA00022679"/>
    </source>
</evidence>
<dbReference type="CDD" id="cd04181">
    <property type="entry name" value="NTP_transferase"/>
    <property type="match status" value="1"/>
</dbReference>
<dbReference type="Gene3D" id="2.160.10.10">
    <property type="entry name" value="Hexapeptide repeat proteins"/>
    <property type="match status" value="1"/>
</dbReference>
<comment type="similarity">
    <text evidence="1">Belongs to the transferase hexapeptide repeat family.</text>
</comment>
<dbReference type="RefSeq" id="WP_129078958.1">
    <property type="nucleotide sequence ID" value="NZ_QOUX01000045.1"/>
</dbReference>
<proteinExistence type="inferred from homology"/>
<gene>
    <name evidence="5" type="ORF">DS745_14590</name>
</gene>
<dbReference type="InterPro" id="IPR029044">
    <property type="entry name" value="Nucleotide-diphossugar_trans"/>
</dbReference>
<dbReference type="InterPro" id="IPR005835">
    <property type="entry name" value="NTP_transferase_dom"/>
</dbReference>
<evidence type="ECO:0000313" key="6">
    <source>
        <dbReference type="Proteomes" id="UP000290649"/>
    </source>
</evidence>
<dbReference type="InterPro" id="IPR050486">
    <property type="entry name" value="Mannose-1P_guanyltransferase"/>
</dbReference>
<evidence type="ECO:0000313" key="5">
    <source>
        <dbReference type="EMBL" id="RXI99448.1"/>
    </source>
</evidence>
<evidence type="ECO:0000256" key="1">
    <source>
        <dbReference type="ARBA" id="ARBA00007274"/>
    </source>
</evidence>
<dbReference type="InterPro" id="IPR011004">
    <property type="entry name" value="Trimer_LpxA-like_sf"/>
</dbReference>
<keyword evidence="6" id="KW-1185">Reference proteome</keyword>
<evidence type="ECO:0000259" key="3">
    <source>
        <dbReference type="Pfam" id="PF00483"/>
    </source>
</evidence>
<name>A0A4V1LG80_9BACI</name>
<evidence type="ECO:0000259" key="4">
    <source>
        <dbReference type="Pfam" id="PF25087"/>
    </source>
</evidence>
<dbReference type="InterPro" id="IPR056729">
    <property type="entry name" value="GMPPB_C"/>
</dbReference>
<dbReference type="FunFam" id="3.90.550.10:FF:000013">
    <property type="entry name" value="mannose-1-phosphate guanyltransferase beta"/>
    <property type="match status" value="1"/>
</dbReference>
<dbReference type="Proteomes" id="UP000290649">
    <property type="component" value="Unassembled WGS sequence"/>
</dbReference>
<protein>
    <submittedName>
        <fullName evidence="5">NDP-sugar synthase</fullName>
    </submittedName>
</protein>
<dbReference type="AlphaFoldDB" id="A0A4V1LG80"/>